<keyword evidence="6" id="KW-1185">Reference proteome</keyword>
<dbReference type="InterPro" id="IPR000835">
    <property type="entry name" value="HTH_MarR-typ"/>
</dbReference>
<dbReference type="InterPro" id="IPR023187">
    <property type="entry name" value="Tscrpt_reg_MarR-type_CS"/>
</dbReference>
<protein>
    <submittedName>
        <fullName evidence="5">Homoprotocatechuate degradation operon regulator, HpaR</fullName>
    </submittedName>
</protein>
<dbReference type="SMART" id="SM00347">
    <property type="entry name" value="HTH_MARR"/>
    <property type="match status" value="1"/>
</dbReference>
<keyword evidence="1" id="KW-0805">Transcription regulation</keyword>
<dbReference type="PANTHER" id="PTHR33164">
    <property type="entry name" value="TRANSCRIPTIONAL REGULATOR, MARR FAMILY"/>
    <property type="match status" value="1"/>
</dbReference>
<accession>A0ABM6IJS8</accession>
<proteinExistence type="predicted"/>
<dbReference type="SUPFAM" id="SSF46785">
    <property type="entry name" value="Winged helix' DNA-binding domain"/>
    <property type="match status" value="1"/>
</dbReference>
<feature type="domain" description="HTH marR-type" evidence="4">
    <location>
        <begin position="20"/>
        <end position="152"/>
    </location>
</feature>
<gene>
    <name evidence="5" type="ORF">BMG03_15555</name>
</gene>
<dbReference type="Gene3D" id="1.10.10.10">
    <property type="entry name" value="Winged helix-like DNA-binding domain superfamily/Winged helix DNA-binding domain"/>
    <property type="match status" value="1"/>
</dbReference>
<dbReference type="InterPro" id="IPR036390">
    <property type="entry name" value="WH_DNA-bd_sf"/>
</dbReference>
<dbReference type="PROSITE" id="PS01117">
    <property type="entry name" value="HTH_MARR_1"/>
    <property type="match status" value="1"/>
</dbReference>
<name>A0ABM6IJS8_9RHOB</name>
<dbReference type="InterPro" id="IPR039422">
    <property type="entry name" value="MarR/SlyA-like"/>
</dbReference>
<dbReference type="InterPro" id="IPR012712">
    <property type="entry name" value="HpaR/FarR"/>
</dbReference>
<dbReference type="NCBIfam" id="TIGR02337">
    <property type="entry name" value="HpaR"/>
    <property type="match status" value="1"/>
</dbReference>
<evidence type="ECO:0000256" key="1">
    <source>
        <dbReference type="ARBA" id="ARBA00023015"/>
    </source>
</evidence>
<evidence type="ECO:0000259" key="4">
    <source>
        <dbReference type="PROSITE" id="PS50995"/>
    </source>
</evidence>
<keyword evidence="3" id="KW-0804">Transcription</keyword>
<dbReference type="EMBL" id="CP019437">
    <property type="protein sequence ID" value="AQS49045.1"/>
    <property type="molecule type" value="Genomic_DNA"/>
</dbReference>
<dbReference type="Pfam" id="PF01047">
    <property type="entry name" value="MarR"/>
    <property type="match status" value="1"/>
</dbReference>
<dbReference type="Proteomes" id="UP000185622">
    <property type="component" value="Chromosome"/>
</dbReference>
<evidence type="ECO:0000313" key="5">
    <source>
        <dbReference type="EMBL" id="AQS49045.1"/>
    </source>
</evidence>
<evidence type="ECO:0000313" key="6">
    <source>
        <dbReference type="Proteomes" id="UP000185622"/>
    </source>
</evidence>
<dbReference type="RefSeq" id="WP_075774254.1">
    <property type="nucleotide sequence ID" value="NZ_CP019437.1"/>
</dbReference>
<keyword evidence="2" id="KW-0238">DNA-binding</keyword>
<organism evidence="5 6">
    <name type="scientific">Thioclava nitratireducens</name>
    <dbReference type="NCBI Taxonomy" id="1915078"/>
    <lineage>
        <taxon>Bacteria</taxon>
        <taxon>Pseudomonadati</taxon>
        <taxon>Pseudomonadota</taxon>
        <taxon>Alphaproteobacteria</taxon>
        <taxon>Rhodobacterales</taxon>
        <taxon>Paracoccaceae</taxon>
        <taxon>Thioclava</taxon>
    </lineage>
</organism>
<dbReference type="PANTHER" id="PTHR33164:SF13">
    <property type="entry name" value="4-HYDROXYPHENYLACETATE CATABOLISM PROTEIN"/>
    <property type="match status" value="1"/>
</dbReference>
<evidence type="ECO:0000256" key="2">
    <source>
        <dbReference type="ARBA" id="ARBA00023125"/>
    </source>
</evidence>
<sequence>MPQDSAPRQRPDGFELNAPRRSLPIALLRARELVMERFRPMLNAHDVTEQQWRVLRVLRESGPLDATMLAERACVLAPSLTRMLRALETRGLIEIRRDGEDRRRARVGLSEAGTAFLRDVSPQSAEIYAKLEAEIGAERITRLLDELEAFVAALEHDERA</sequence>
<evidence type="ECO:0000256" key="3">
    <source>
        <dbReference type="ARBA" id="ARBA00023163"/>
    </source>
</evidence>
<dbReference type="PROSITE" id="PS50995">
    <property type="entry name" value="HTH_MARR_2"/>
    <property type="match status" value="1"/>
</dbReference>
<reference evidence="5 6" key="1">
    <citation type="submission" date="2017-01" db="EMBL/GenBank/DDBJ databases">
        <title>The complete genome sequence of a sulfur-oxidizing marine bacterium Thioclava sp. 25B10_4T.</title>
        <authorList>
            <person name="Liu Y."/>
            <person name="Lai Q."/>
            <person name="Shao Z."/>
        </authorList>
    </citation>
    <scope>NUCLEOTIDE SEQUENCE [LARGE SCALE GENOMIC DNA]</scope>
    <source>
        <strain evidence="5 6">25B10_4</strain>
    </source>
</reference>
<dbReference type="InterPro" id="IPR036388">
    <property type="entry name" value="WH-like_DNA-bd_sf"/>
</dbReference>